<dbReference type="Pfam" id="PF13505">
    <property type="entry name" value="OMP_b-brl"/>
    <property type="match status" value="1"/>
</dbReference>
<feature type="chain" id="PRO_5027054179" evidence="3">
    <location>
        <begin position="21"/>
        <end position="149"/>
    </location>
</feature>
<dbReference type="InterPro" id="IPR011250">
    <property type="entry name" value="OMP/PagP_B-barrel"/>
</dbReference>
<dbReference type="OrthoDB" id="5360144at2"/>
<dbReference type="RefSeq" id="WP_155456145.1">
    <property type="nucleotide sequence ID" value="NZ_WNKX01000020.1"/>
</dbReference>
<dbReference type="InterPro" id="IPR027385">
    <property type="entry name" value="Beta-barrel_OMP"/>
</dbReference>
<evidence type="ECO:0000259" key="4">
    <source>
        <dbReference type="Pfam" id="PF13505"/>
    </source>
</evidence>
<proteinExistence type="predicted"/>
<comment type="caution">
    <text evidence="5">The sequence shown here is derived from an EMBL/GenBank/DDBJ whole genome shotgun (WGS) entry which is preliminary data.</text>
</comment>
<reference evidence="5 6" key="1">
    <citation type="submission" date="2019-11" db="EMBL/GenBank/DDBJ databases">
        <title>Type strains purchased from KCTC, JCM and DSMZ.</title>
        <authorList>
            <person name="Lu H."/>
        </authorList>
    </citation>
    <scope>NUCLEOTIDE SEQUENCE [LARGE SCALE GENOMIC DNA]</scope>
    <source>
        <strain evidence="5 6">JCM 31587</strain>
    </source>
</reference>
<evidence type="ECO:0000256" key="2">
    <source>
        <dbReference type="ARBA" id="ARBA00022729"/>
    </source>
</evidence>
<dbReference type="SUPFAM" id="SSF56925">
    <property type="entry name" value="OMPA-like"/>
    <property type="match status" value="1"/>
</dbReference>
<accession>A0A6L6QLE6</accession>
<dbReference type="EMBL" id="WNKX01000020">
    <property type="protein sequence ID" value="MTW13222.1"/>
    <property type="molecule type" value="Genomic_DNA"/>
</dbReference>
<evidence type="ECO:0000313" key="6">
    <source>
        <dbReference type="Proteomes" id="UP000472320"/>
    </source>
</evidence>
<dbReference type="GO" id="GO:0009279">
    <property type="term" value="C:cell outer membrane"/>
    <property type="evidence" value="ECO:0007669"/>
    <property type="project" value="UniProtKB-SubCell"/>
</dbReference>
<name>A0A6L6QLE6_9BURK</name>
<evidence type="ECO:0000256" key="1">
    <source>
        <dbReference type="ARBA" id="ARBA00004442"/>
    </source>
</evidence>
<dbReference type="AlphaFoldDB" id="A0A6L6QLE6"/>
<keyword evidence="2 3" id="KW-0732">Signal</keyword>
<dbReference type="Gene3D" id="2.40.160.20">
    <property type="match status" value="1"/>
</dbReference>
<sequence>MIKKITVAALLAATSFAASAAQGNFYAGADIGSSKFKHYSSDTSVGVFGGYNFNQNVAVELGYRDLGDFDGSVKQTALSVIGSVPVANKVAVYGRLGFNRLSSEGEHVNRGLFGAGVSYEFTKQFTGRVELQRQYNNAHNLSVGVAYNF</sequence>
<evidence type="ECO:0000256" key="3">
    <source>
        <dbReference type="SAM" id="SignalP"/>
    </source>
</evidence>
<dbReference type="Proteomes" id="UP000472320">
    <property type="component" value="Unassembled WGS sequence"/>
</dbReference>
<comment type="subcellular location">
    <subcellularLocation>
        <location evidence="1">Cell outer membrane</location>
    </subcellularLocation>
</comment>
<organism evidence="5 6">
    <name type="scientific">Massilia eburnea</name>
    <dbReference type="NCBI Taxonomy" id="1776165"/>
    <lineage>
        <taxon>Bacteria</taxon>
        <taxon>Pseudomonadati</taxon>
        <taxon>Pseudomonadota</taxon>
        <taxon>Betaproteobacteria</taxon>
        <taxon>Burkholderiales</taxon>
        <taxon>Oxalobacteraceae</taxon>
        <taxon>Telluria group</taxon>
        <taxon>Massilia</taxon>
    </lineage>
</organism>
<evidence type="ECO:0000313" key="5">
    <source>
        <dbReference type="EMBL" id="MTW13222.1"/>
    </source>
</evidence>
<protein>
    <submittedName>
        <fullName evidence="5">Outer membrane beta-barrel protein</fullName>
    </submittedName>
</protein>
<keyword evidence="6" id="KW-1185">Reference proteome</keyword>
<feature type="domain" description="Outer membrane protein beta-barrel" evidence="4">
    <location>
        <begin position="8"/>
        <end position="149"/>
    </location>
</feature>
<feature type="signal peptide" evidence="3">
    <location>
        <begin position="1"/>
        <end position="20"/>
    </location>
</feature>
<gene>
    <name evidence="5" type="ORF">GM658_21685</name>
</gene>